<proteinExistence type="predicted"/>
<sequence length="94" mass="10460">MKKLNTIFQPLALQSYSPFAKAEASCTHASCVNALRCAWAYNIMMARNIMQRCSNHVVGQNTVRCITSSATKSINTIQKRFCSAAKSINTTQKR</sequence>
<feature type="non-terminal residue" evidence="1">
    <location>
        <position position="94"/>
    </location>
</feature>
<reference evidence="1 2" key="1">
    <citation type="submission" date="2017-02" db="EMBL/GenBank/DDBJ databases">
        <authorList>
            <person name="Peterson S.W."/>
        </authorList>
    </citation>
    <scope>NUCLEOTIDE SEQUENCE [LARGE SCALE GENOMIC DNA]</scope>
    <source>
        <strain evidence="1 2">ATCC 43324</strain>
    </source>
</reference>
<dbReference type="Proteomes" id="UP000190065">
    <property type="component" value="Unassembled WGS sequence"/>
</dbReference>
<name>A0A1T4MNT1_9BACT</name>
<gene>
    <name evidence="1" type="ORF">SAMN02745202_00795</name>
</gene>
<evidence type="ECO:0000313" key="2">
    <source>
        <dbReference type="Proteomes" id="UP000190065"/>
    </source>
</evidence>
<dbReference type="EMBL" id="FUXK01000007">
    <property type="protein sequence ID" value="SJZ68475.1"/>
    <property type="molecule type" value="Genomic_DNA"/>
</dbReference>
<organism evidence="1 2">
    <name type="scientific">Segatella oulorum</name>
    <dbReference type="NCBI Taxonomy" id="28136"/>
    <lineage>
        <taxon>Bacteria</taxon>
        <taxon>Pseudomonadati</taxon>
        <taxon>Bacteroidota</taxon>
        <taxon>Bacteroidia</taxon>
        <taxon>Bacteroidales</taxon>
        <taxon>Prevotellaceae</taxon>
        <taxon>Segatella</taxon>
    </lineage>
</organism>
<evidence type="ECO:0000313" key="1">
    <source>
        <dbReference type="EMBL" id="SJZ68475.1"/>
    </source>
</evidence>
<accession>A0A1T4MNT1</accession>
<protein>
    <submittedName>
        <fullName evidence="1">Uncharacterized protein</fullName>
    </submittedName>
</protein>
<dbReference type="AlphaFoldDB" id="A0A1T4MNT1"/>